<dbReference type="Pfam" id="PF06804">
    <property type="entry name" value="Lipoprotein_18"/>
    <property type="match status" value="1"/>
</dbReference>
<dbReference type="InterPro" id="IPR042268">
    <property type="entry name" value="BamC_C"/>
</dbReference>
<dbReference type="InterPro" id="IPR010653">
    <property type="entry name" value="NlpB/DapX"/>
</dbReference>
<evidence type="ECO:0000256" key="2">
    <source>
        <dbReference type="SAM" id="SignalP"/>
    </source>
</evidence>
<evidence type="ECO:0000313" key="4">
    <source>
        <dbReference type="Proteomes" id="UP000325536"/>
    </source>
</evidence>
<keyword evidence="2" id="KW-0732">Signal</keyword>
<organism evidence="3 4">
    <name type="scientific">Neisseria animalis</name>
    <dbReference type="NCBI Taxonomy" id="492"/>
    <lineage>
        <taxon>Bacteria</taxon>
        <taxon>Pseudomonadati</taxon>
        <taxon>Pseudomonadota</taxon>
        <taxon>Betaproteobacteria</taxon>
        <taxon>Neisseriales</taxon>
        <taxon>Neisseriaceae</taxon>
        <taxon>Neisseria</taxon>
    </lineage>
</organism>
<dbReference type="AlphaFoldDB" id="A0A5P3MUL7"/>
<dbReference type="Proteomes" id="UP000325536">
    <property type="component" value="Chromosome"/>
</dbReference>
<protein>
    <submittedName>
        <fullName evidence="3">Outer membrane protein assembly factor BamC</fullName>
    </submittedName>
</protein>
<gene>
    <name evidence="3" type="primary">bamC</name>
    <name evidence="3" type="ORF">D0T90_08210</name>
</gene>
<dbReference type="OrthoDB" id="5291099at2"/>
<accession>A0A5P3MUL7</accession>
<feature type="chain" id="PRO_5030738869" evidence="2">
    <location>
        <begin position="26"/>
        <end position="382"/>
    </location>
</feature>
<dbReference type="EMBL" id="CP031699">
    <property type="protein sequence ID" value="QEY24451.1"/>
    <property type="molecule type" value="Genomic_DNA"/>
</dbReference>
<keyword evidence="4" id="KW-1185">Reference proteome</keyword>
<evidence type="ECO:0000313" key="3">
    <source>
        <dbReference type="EMBL" id="QEY24451.1"/>
    </source>
</evidence>
<reference evidence="3 4" key="1">
    <citation type="submission" date="2018-08" db="EMBL/GenBank/DDBJ databases">
        <title>Neisseria animalis ATCC 49930 complete genome.</title>
        <authorList>
            <person name="Veseli I.A."/>
            <person name="Mascarenhas dos Santos A.C."/>
            <person name="Buttler R."/>
            <person name="Pombert J.-F."/>
        </authorList>
    </citation>
    <scope>NUCLEOTIDE SEQUENCE [LARGE SCALE GENOMIC DNA]</scope>
    <source>
        <strain evidence="3 4">ATCC 49930</strain>
    </source>
</reference>
<name>A0A5P3MUL7_NEIAN</name>
<evidence type="ECO:0000256" key="1">
    <source>
        <dbReference type="SAM" id="MobiDB-lite"/>
    </source>
</evidence>
<proteinExistence type="predicted"/>
<dbReference type="RefSeq" id="WP_123795980.1">
    <property type="nucleotide sequence ID" value="NZ_CP031699.1"/>
</dbReference>
<feature type="signal peptide" evidence="2">
    <location>
        <begin position="1"/>
        <end position="25"/>
    </location>
</feature>
<dbReference type="Gene3D" id="3.30.310.170">
    <property type="entry name" value="Outer membrane protein assembly factor BamC"/>
    <property type="match status" value="1"/>
</dbReference>
<dbReference type="KEGG" id="naq:D0T90_08210"/>
<feature type="region of interest" description="Disordered" evidence="1">
    <location>
        <begin position="44"/>
        <end position="70"/>
    </location>
</feature>
<sequence length="382" mass="42403">MTYIKPAVLAVAIMSLAACSNSKQAQPKLDYQTQTRKVVNLEVPPDLTNPDQGNRYQLPAGSGSVRATDLDNRRNRTPAVQQPADQAVLQAVKGVTLERDGSQRWLVVEGKSPAEIWPLLKVFWQENGFDIKSEEPAIGQMETEWAENRAKIPQDTLRRLFEKVGLGGIYSTGERDKFIIRVENGKNNTTDIFFAHKGMEEVYGDKNKDTTMWQPRPNDPNLEAAFLARFMQYLGVDAQQAEDALGKSVTPQKRATAGDLAKIDGNTLVLSGSYERNWRRTALALDRIGLTVIGQNTERHAFLVQHAPAEGEAVTNQKPGLFSRWFGSDKKAAAPAKQPEMIVYVEPLQNGTTRVSLLNKDGSSYKGRDAATLIGRLHSELR</sequence>
<dbReference type="PROSITE" id="PS51257">
    <property type="entry name" value="PROKAR_LIPOPROTEIN"/>
    <property type="match status" value="1"/>
</dbReference>